<feature type="domain" description="Putative phage metallopeptidase" evidence="1">
    <location>
        <begin position="5"/>
        <end position="106"/>
    </location>
</feature>
<accession>A0A7L9FGZ0</accession>
<protein>
    <submittedName>
        <fullName evidence="2">Metallopeptidase</fullName>
    </submittedName>
</protein>
<organism evidence="2 3">
    <name type="scientific">Infirmifilum lucidum</name>
    <dbReference type="NCBI Taxonomy" id="2776706"/>
    <lineage>
        <taxon>Archaea</taxon>
        <taxon>Thermoproteota</taxon>
        <taxon>Thermoprotei</taxon>
        <taxon>Thermofilales</taxon>
        <taxon>Thermofilaceae</taxon>
        <taxon>Infirmifilum</taxon>
    </lineage>
</organism>
<evidence type="ECO:0000259" key="1">
    <source>
        <dbReference type="Pfam" id="PF18894"/>
    </source>
</evidence>
<evidence type="ECO:0000313" key="2">
    <source>
        <dbReference type="EMBL" id="QOJ78582.1"/>
    </source>
</evidence>
<dbReference type="Pfam" id="PF18894">
    <property type="entry name" value="PhageMetallopep"/>
    <property type="match status" value="1"/>
</dbReference>
<dbReference type="RefSeq" id="WP_192818554.1">
    <property type="nucleotide sequence ID" value="NZ_CP062310.1"/>
</dbReference>
<dbReference type="InterPro" id="IPR043998">
    <property type="entry name" value="Put_Metallopep"/>
</dbReference>
<dbReference type="InParanoid" id="A0A7L9FGZ0"/>
<keyword evidence="3" id="KW-1185">Reference proteome</keyword>
<dbReference type="GeneID" id="59149718"/>
<name>A0A7L9FGZ0_9CREN</name>
<dbReference type="Proteomes" id="UP000594121">
    <property type="component" value="Chromosome"/>
</dbReference>
<proteinExistence type="predicted"/>
<gene>
    <name evidence="2" type="ORF">IG193_07440</name>
</gene>
<dbReference type="EMBL" id="CP062310">
    <property type="protein sequence ID" value="QOJ78582.1"/>
    <property type="molecule type" value="Genomic_DNA"/>
</dbReference>
<dbReference type="AlphaFoldDB" id="A0A7L9FGZ0"/>
<reference evidence="2 3" key="1">
    <citation type="submission" date="2020-10" db="EMBL/GenBank/DDBJ databases">
        <title>Thermofilum lucidum 3507LT sp. nov. a novel member of Thermofilaceae family isolated from Chile hot spring, and proposal of description order Thermofilales.</title>
        <authorList>
            <person name="Zayulina K.S."/>
            <person name="Elcheninov A.G."/>
            <person name="Toshchakov S.V."/>
            <person name="Kublanov I.V."/>
        </authorList>
    </citation>
    <scope>NUCLEOTIDE SEQUENCE [LARGE SCALE GENOMIC DNA]</scope>
    <source>
        <strain evidence="2 3">3507LT</strain>
    </source>
</reference>
<sequence>MPRIRYTVAGDVESLARDIIEKLGMKWIKAEHVRFLRSSGSKTSAVARIYGLPRTFQVAFNLPPLYVIEIVSEKFDALTPEEKVRVIVHELLHIPKSFSGGLRPHGKAVNSKVVSKLVERYFSAKPKR</sequence>
<dbReference type="KEGG" id="thel:IG193_07440"/>
<evidence type="ECO:0000313" key="3">
    <source>
        <dbReference type="Proteomes" id="UP000594121"/>
    </source>
</evidence>